<name>A0A6S6TIW3_9GAMM</name>
<accession>A0A6S6TIW3</accession>
<protein>
    <submittedName>
        <fullName evidence="2">Uncharacterized protein</fullName>
    </submittedName>
</protein>
<feature type="region of interest" description="Disordered" evidence="1">
    <location>
        <begin position="1"/>
        <end position="47"/>
    </location>
</feature>
<evidence type="ECO:0000313" key="2">
    <source>
        <dbReference type="EMBL" id="CAA6822961.1"/>
    </source>
</evidence>
<dbReference type="AlphaFoldDB" id="A0A6S6TIW3"/>
<proteinExistence type="predicted"/>
<dbReference type="EMBL" id="CACVAV010000355">
    <property type="protein sequence ID" value="CAA6822961.1"/>
    <property type="molecule type" value="Genomic_DNA"/>
</dbReference>
<feature type="compositionally biased region" description="Acidic residues" evidence="1">
    <location>
        <begin position="19"/>
        <end position="37"/>
    </location>
</feature>
<reference evidence="2" key="1">
    <citation type="submission" date="2020-01" db="EMBL/GenBank/DDBJ databases">
        <authorList>
            <person name="Meier V. D."/>
            <person name="Meier V D."/>
        </authorList>
    </citation>
    <scope>NUCLEOTIDE SEQUENCE</scope>
    <source>
        <strain evidence="2">HLG_WM_MAG_08</strain>
    </source>
</reference>
<evidence type="ECO:0000256" key="1">
    <source>
        <dbReference type="SAM" id="MobiDB-lite"/>
    </source>
</evidence>
<organism evidence="2">
    <name type="scientific">uncultured Thiotrichaceae bacterium</name>
    <dbReference type="NCBI Taxonomy" id="298394"/>
    <lineage>
        <taxon>Bacteria</taxon>
        <taxon>Pseudomonadati</taxon>
        <taxon>Pseudomonadota</taxon>
        <taxon>Gammaproteobacteria</taxon>
        <taxon>Thiotrichales</taxon>
        <taxon>Thiotrichaceae</taxon>
        <taxon>environmental samples</taxon>
    </lineage>
</organism>
<sequence length="47" mass="5259">MSHAKHKLSITLNEHDNNEDIESDEADSVDSPEEETEVWQFDGGICG</sequence>
<gene>
    <name evidence="2" type="ORF">HELGO_WM56984</name>
</gene>